<keyword evidence="2" id="KW-1185">Reference proteome</keyword>
<sequence length="94" mass="10395">MFFTEQYVNEAVCVPVQARVDSSIKSASIDHDWEYPETLLHMTSTECAVMCLDQSLVCAFTAPHPRGLRVPRGCCELSLVRDYGGRCCGCACKS</sequence>
<organism evidence="1 2">
    <name type="scientific">Periconia digitata</name>
    <dbReference type="NCBI Taxonomy" id="1303443"/>
    <lineage>
        <taxon>Eukaryota</taxon>
        <taxon>Fungi</taxon>
        <taxon>Dikarya</taxon>
        <taxon>Ascomycota</taxon>
        <taxon>Pezizomycotina</taxon>
        <taxon>Dothideomycetes</taxon>
        <taxon>Pleosporomycetidae</taxon>
        <taxon>Pleosporales</taxon>
        <taxon>Massarineae</taxon>
        <taxon>Periconiaceae</taxon>
        <taxon>Periconia</taxon>
    </lineage>
</organism>
<name>A0A9W4U2B3_9PLEO</name>
<protein>
    <submittedName>
        <fullName evidence="1">Uncharacterized protein</fullName>
    </submittedName>
</protein>
<proteinExistence type="predicted"/>
<evidence type="ECO:0000313" key="1">
    <source>
        <dbReference type="EMBL" id="CAI6269818.1"/>
    </source>
</evidence>
<gene>
    <name evidence="1" type="ORF">PDIGIT_LOCUS1679</name>
</gene>
<accession>A0A9W4U2B3</accession>
<reference evidence="1" key="1">
    <citation type="submission" date="2023-01" db="EMBL/GenBank/DDBJ databases">
        <authorList>
            <person name="Van Ghelder C."/>
            <person name="Rancurel C."/>
        </authorList>
    </citation>
    <scope>NUCLEOTIDE SEQUENCE</scope>
    <source>
        <strain evidence="1">CNCM I-4278</strain>
    </source>
</reference>
<evidence type="ECO:0000313" key="2">
    <source>
        <dbReference type="Proteomes" id="UP001152607"/>
    </source>
</evidence>
<dbReference type="EMBL" id="CAOQHR010000001">
    <property type="protein sequence ID" value="CAI6269818.1"/>
    <property type="molecule type" value="Genomic_DNA"/>
</dbReference>
<dbReference type="AlphaFoldDB" id="A0A9W4U2B3"/>
<comment type="caution">
    <text evidence="1">The sequence shown here is derived from an EMBL/GenBank/DDBJ whole genome shotgun (WGS) entry which is preliminary data.</text>
</comment>
<dbReference type="Proteomes" id="UP001152607">
    <property type="component" value="Unassembled WGS sequence"/>
</dbReference>